<name>A0A9C7QR86_CITAM</name>
<dbReference type="NCBIfam" id="TIGR01414">
    <property type="entry name" value="autotrans_barl"/>
    <property type="match status" value="1"/>
</dbReference>
<dbReference type="PROSITE" id="PS51208">
    <property type="entry name" value="AUTOTRANSPORTER"/>
    <property type="match status" value="1"/>
</dbReference>
<evidence type="ECO:0000256" key="1">
    <source>
        <dbReference type="SAM" id="MobiDB-lite"/>
    </source>
</evidence>
<keyword evidence="2" id="KW-0732">Signal</keyword>
<dbReference type="SUPFAM" id="SSF103515">
    <property type="entry name" value="Autotransporter"/>
    <property type="match status" value="1"/>
</dbReference>
<evidence type="ECO:0000313" key="5">
    <source>
        <dbReference type="Proteomes" id="UP000862426"/>
    </source>
</evidence>
<dbReference type="GO" id="GO:0019867">
    <property type="term" value="C:outer membrane"/>
    <property type="evidence" value="ECO:0007669"/>
    <property type="project" value="InterPro"/>
</dbReference>
<protein>
    <submittedName>
        <fullName evidence="4">Autotransporter outer membrane beta-barrel domain-containing protein</fullName>
    </submittedName>
</protein>
<evidence type="ECO:0000313" key="4">
    <source>
        <dbReference type="EMBL" id="HCD1257340.1"/>
    </source>
</evidence>
<gene>
    <name evidence="4" type="ORF">JD854_RS20075</name>
</gene>
<dbReference type="CDD" id="cd01344">
    <property type="entry name" value="PL2_Passenger_AT"/>
    <property type="match status" value="1"/>
</dbReference>
<reference evidence="4" key="2">
    <citation type="submission" date="2022-05" db="EMBL/GenBank/DDBJ databases">
        <authorList>
            <consortium name="NCBI Pathogen Detection Project"/>
        </authorList>
    </citation>
    <scope>NUCLEOTIDE SEQUENCE</scope>
    <source>
        <strain evidence="4">CAV1698</strain>
    </source>
</reference>
<feature type="signal peptide" evidence="2">
    <location>
        <begin position="1"/>
        <end position="23"/>
    </location>
</feature>
<dbReference type="Proteomes" id="UP000862426">
    <property type="component" value="Unassembled WGS sequence"/>
</dbReference>
<dbReference type="EMBL" id="DACYAJ020000030">
    <property type="protein sequence ID" value="HCD1257340.1"/>
    <property type="molecule type" value="Genomic_DNA"/>
</dbReference>
<dbReference type="InterPro" id="IPR005546">
    <property type="entry name" value="Autotransporte_beta"/>
</dbReference>
<dbReference type="InterPro" id="IPR050909">
    <property type="entry name" value="Bact_Autotransporter_VF"/>
</dbReference>
<comment type="caution">
    <text evidence="4">The sequence shown here is derived from an EMBL/GenBank/DDBJ whole genome shotgun (WGS) entry which is preliminary data.</text>
</comment>
<dbReference type="Pfam" id="PF03797">
    <property type="entry name" value="Autotransporter"/>
    <property type="match status" value="1"/>
</dbReference>
<dbReference type="PANTHER" id="PTHR12338:SF5">
    <property type="entry name" value="ANTIGEN 43-RELATED"/>
    <property type="match status" value="1"/>
</dbReference>
<dbReference type="SMART" id="SM00869">
    <property type="entry name" value="Autotransporter"/>
    <property type="match status" value="1"/>
</dbReference>
<dbReference type="SUPFAM" id="SSF51126">
    <property type="entry name" value="Pectin lyase-like"/>
    <property type="match status" value="1"/>
</dbReference>
<evidence type="ECO:0000256" key="2">
    <source>
        <dbReference type="SAM" id="SignalP"/>
    </source>
</evidence>
<dbReference type="PANTHER" id="PTHR12338">
    <property type="entry name" value="AUTOTRANSPORTER"/>
    <property type="match status" value="1"/>
</dbReference>
<feature type="domain" description="Autotransporter" evidence="3">
    <location>
        <begin position="576"/>
        <end position="860"/>
    </location>
</feature>
<proteinExistence type="predicted"/>
<dbReference type="Gene3D" id="2.40.128.130">
    <property type="entry name" value="Autotransporter beta-domain"/>
    <property type="match status" value="1"/>
</dbReference>
<feature type="region of interest" description="Disordered" evidence="1">
    <location>
        <begin position="511"/>
        <end position="540"/>
    </location>
</feature>
<dbReference type="InterPro" id="IPR036709">
    <property type="entry name" value="Autotransporte_beta_dom_sf"/>
</dbReference>
<organism evidence="4 5">
    <name type="scientific">Citrobacter amalonaticus</name>
    <dbReference type="NCBI Taxonomy" id="35703"/>
    <lineage>
        <taxon>Bacteria</taxon>
        <taxon>Pseudomonadati</taxon>
        <taxon>Pseudomonadota</taxon>
        <taxon>Gammaproteobacteria</taxon>
        <taxon>Enterobacterales</taxon>
        <taxon>Enterobacteriaceae</taxon>
        <taxon>Citrobacter</taxon>
    </lineage>
</organism>
<dbReference type="Gene3D" id="2.160.20.20">
    <property type="match status" value="1"/>
</dbReference>
<evidence type="ECO:0000259" key="3">
    <source>
        <dbReference type="PROSITE" id="PS51208"/>
    </source>
</evidence>
<dbReference type="Pfam" id="PF18883">
    <property type="entry name" value="AC_1"/>
    <property type="match status" value="1"/>
</dbReference>
<dbReference type="InterPro" id="IPR043990">
    <property type="entry name" value="AC_1"/>
</dbReference>
<reference evidence="4" key="1">
    <citation type="journal article" date="2018" name="Genome Biol.">
        <title>SKESA: strategic k-mer extension for scrupulous assemblies.</title>
        <authorList>
            <person name="Souvorov A."/>
            <person name="Agarwala R."/>
            <person name="Lipman D.J."/>
        </authorList>
    </citation>
    <scope>NUCLEOTIDE SEQUENCE</scope>
    <source>
        <strain evidence="4">CAV1698</strain>
    </source>
</reference>
<dbReference type="InterPro" id="IPR011050">
    <property type="entry name" value="Pectin_lyase_fold/virulence"/>
</dbReference>
<feature type="chain" id="PRO_5038351306" evidence="2">
    <location>
        <begin position="24"/>
        <end position="860"/>
    </location>
</feature>
<sequence>MESFMTIKKYALLMGLFSFEGVAAEAVCSSADGVSAVCNGDTGLVNDIDSKINGYDSITINTTANERGYGFDFRQTTHHLTPKDITITTLGKYSDGILGRIATTTIDGNLTIKTYGEYSSGILLQEVEDANITLAGATNIYARYGMGIALELTLGSNKNNILTAGDNVTIVTDGAGSNVNRGTGYGVYAGSAYYLNAMGFIPDHSTARITLGNHVSVQTNGDEAHAVYANKTGMIQVGDIAVVTRGDRATGLKAEDGNKYVPPGTRMLRAQTQNYEGGKIFLTRNVNIDLEGTGSHAMYSTGFGSYIGSSYLGGQQSRGTYIVNGDLLADRQGVIDLRMTQGSAFTGSANSTQLNADKSLNTVDNGYIYLDLSRTNSVWNMTEDSVVTRLDLHDANLTYTAPTSFASYRPKFLHVVEDYSGTNGILTLNTVLGGDDSLTDKLYVLGDVAAGNTQVSINNIGGQGALTQQGIEIVNVGGESIGTFTKHGRIVAGAYDYDVVRKGENWYLVSGIATNPTPEPSPEPGPTPEPGPKPTPVIRPEGGEYVANIAAANTLFQHRLHDRLGEPHYVDALKGEAENVSSLWMRHVGGHTRFKDNSGQINTQANRYVVQLGGDIAQWSGDEQDRYHLGVMGGYANQKSNSHNKLNRYYSRGSVEGYSLGVYGTWLQNNEEKTGAYVDSWLMYNWFDNTVSGESLAQEEYKSKGFTASVESGYTWKIGEKNERERYYFQTVGQLTWMGVKANAHREANGTRVTSEGDGNLQTRLGARVFIKGHSKIDEGKERIFEPFVEANWIHNTKRFGASMSGVDVEQAGTRNIAELKAGVESQLNRNVNLWGNVAQQIGDAGYSDTSAMLGLKVNF</sequence>
<accession>A0A9C7QR86</accession>
<dbReference type="InterPro" id="IPR006315">
    <property type="entry name" value="OM_autotransptr_brl_dom"/>
</dbReference>
<dbReference type="AlphaFoldDB" id="A0A9C7QR86"/>
<dbReference type="InterPro" id="IPR012332">
    <property type="entry name" value="Autotransporter_pectin_lyase_C"/>
</dbReference>
<feature type="compositionally biased region" description="Pro residues" evidence="1">
    <location>
        <begin position="517"/>
        <end position="537"/>
    </location>
</feature>